<dbReference type="AlphaFoldDB" id="A0A9Q1F2D7"/>
<organism evidence="8 9">
    <name type="scientific">Synaphobranchus kaupii</name>
    <name type="common">Kaup's arrowtooth eel</name>
    <dbReference type="NCBI Taxonomy" id="118154"/>
    <lineage>
        <taxon>Eukaryota</taxon>
        <taxon>Metazoa</taxon>
        <taxon>Chordata</taxon>
        <taxon>Craniata</taxon>
        <taxon>Vertebrata</taxon>
        <taxon>Euteleostomi</taxon>
        <taxon>Actinopterygii</taxon>
        <taxon>Neopterygii</taxon>
        <taxon>Teleostei</taxon>
        <taxon>Anguilliformes</taxon>
        <taxon>Synaphobranchidae</taxon>
        <taxon>Synaphobranchus</taxon>
    </lineage>
</organism>
<evidence type="ECO:0000259" key="7">
    <source>
        <dbReference type="PROSITE" id="PS50950"/>
    </source>
</evidence>
<dbReference type="PANTHER" id="PTHR31751">
    <property type="entry name" value="SI:CH211-108C17.2-RELATED-RELATED"/>
    <property type="match status" value="1"/>
</dbReference>
<feature type="region of interest" description="Disordered" evidence="6">
    <location>
        <begin position="149"/>
        <end position="194"/>
    </location>
</feature>
<keyword evidence="1" id="KW-0479">Metal-binding</keyword>
<evidence type="ECO:0000256" key="6">
    <source>
        <dbReference type="SAM" id="MobiDB-lite"/>
    </source>
</evidence>
<evidence type="ECO:0000256" key="2">
    <source>
        <dbReference type="ARBA" id="ARBA00022771"/>
    </source>
</evidence>
<comment type="caution">
    <text evidence="8">The sequence shown here is derived from an EMBL/GenBank/DDBJ whole genome shotgun (WGS) entry which is preliminary data.</text>
</comment>
<name>A0A9Q1F2D7_SYNKA</name>
<evidence type="ECO:0000256" key="1">
    <source>
        <dbReference type="ARBA" id="ARBA00022723"/>
    </source>
</evidence>
<evidence type="ECO:0000256" key="4">
    <source>
        <dbReference type="ARBA" id="ARBA00023125"/>
    </source>
</evidence>
<dbReference type="OrthoDB" id="5814287at2759"/>
<keyword evidence="4 5" id="KW-0238">DNA-binding</keyword>
<dbReference type="SUPFAM" id="SSF57716">
    <property type="entry name" value="Glucocorticoid receptor-like (DNA-binding domain)"/>
    <property type="match status" value="1"/>
</dbReference>
<proteinExistence type="predicted"/>
<gene>
    <name evidence="8" type="ORF">SKAU_G00248550</name>
</gene>
<dbReference type="EMBL" id="JAINUF010000009">
    <property type="protein sequence ID" value="KAJ8349725.1"/>
    <property type="molecule type" value="Genomic_DNA"/>
</dbReference>
<dbReference type="GO" id="GO:0008270">
    <property type="term" value="F:zinc ion binding"/>
    <property type="evidence" value="ECO:0007669"/>
    <property type="project" value="UniProtKB-KW"/>
</dbReference>
<evidence type="ECO:0000313" key="9">
    <source>
        <dbReference type="Proteomes" id="UP001152622"/>
    </source>
</evidence>
<dbReference type="SMART" id="SM00980">
    <property type="entry name" value="THAP"/>
    <property type="match status" value="1"/>
</dbReference>
<reference evidence="8" key="1">
    <citation type="journal article" date="2023" name="Science">
        <title>Genome structures resolve the early diversification of teleost fishes.</title>
        <authorList>
            <person name="Parey E."/>
            <person name="Louis A."/>
            <person name="Montfort J."/>
            <person name="Bouchez O."/>
            <person name="Roques C."/>
            <person name="Iampietro C."/>
            <person name="Lluch J."/>
            <person name="Castinel A."/>
            <person name="Donnadieu C."/>
            <person name="Desvignes T."/>
            <person name="Floi Bucao C."/>
            <person name="Jouanno E."/>
            <person name="Wen M."/>
            <person name="Mejri S."/>
            <person name="Dirks R."/>
            <person name="Jansen H."/>
            <person name="Henkel C."/>
            <person name="Chen W.J."/>
            <person name="Zahm M."/>
            <person name="Cabau C."/>
            <person name="Klopp C."/>
            <person name="Thompson A.W."/>
            <person name="Robinson-Rechavi M."/>
            <person name="Braasch I."/>
            <person name="Lecointre G."/>
            <person name="Bobe J."/>
            <person name="Postlethwait J.H."/>
            <person name="Berthelot C."/>
            <person name="Roest Crollius H."/>
            <person name="Guiguen Y."/>
        </authorList>
    </citation>
    <scope>NUCLEOTIDE SEQUENCE</scope>
    <source>
        <strain evidence="8">WJC10195</strain>
    </source>
</reference>
<evidence type="ECO:0000256" key="3">
    <source>
        <dbReference type="ARBA" id="ARBA00022833"/>
    </source>
</evidence>
<evidence type="ECO:0000313" key="8">
    <source>
        <dbReference type="EMBL" id="KAJ8349725.1"/>
    </source>
</evidence>
<feature type="domain" description="THAP-type" evidence="7">
    <location>
        <begin position="1"/>
        <end position="85"/>
    </location>
</feature>
<dbReference type="PROSITE" id="PS50950">
    <property type="entry name" value="ZF_THAP"/>
    <property type="match status" value="1"/>
</dbReference>
<dbReference type="PANTHER" id="PTHR31751:SF44">
    <property type="entry name" value="SI:CH211-211K8.4-RELATED"/>
    <property type="match status" value="1"/>
</dbReference>
<keyword evidence="3" id="KW-0862">Zinc</keyword>
<keyword evidence="2 5" id="KW-0863">Zinc-finger</keyword>
<dbReference type="Pfam" id="PF05485">
    <property type="entry name" value="THAP"/>
    <property type="match status" value="1"/>
</dbReference>
<protein>
    <recommendedName>
        <fullName evidence="7">THAP-type domain-containing protein</fullName>
    </recommendedName>
</protein>
<feature type="compositionally biased region" description="Polar residues" evidence="6">
    <location>
        <begin position="149"/>
        <end position="162"/>
    </location>
</feature>
<dbReference type="Proteomes" id="UP001152622">
    <property type="component" value="Chromosome 9"/>
</dbReference>
<sequence>MPRSQRCIVPRCNATGSASFHSLPRDPALLSQWLQAIGVEHADLPKKALVCNAHFTPDCYHHLTGFEMGFYKTPSLKPGAIPTVMDRSSPAVTSSRTREIGCQTEPLDTCDFGVQARVVPRRMNKACQMRPQGKNVACDTRSLPSNTFLPSSPFSLDSTSTPQKRRRHDDLSSYHAEVTDSFDSEERPSQPTSVHTMKKYIVYEDCLLQLFKSCSVCSRTCNVEKYVQGTFLSITQTCPHCDHSSKWKSQPHIANFPAGNLQLSAATSFTGCSFLQIKKFLAAFNIQSISDRTYFNHQSQLLHPTILWQWKCDQTVLLQQAAQDGDVFLGGDMRADTPGHCAKYGSYTMMDLKANRVIDLQLVQSNEVGNSQRMEKEGLVRSIAALEEAGVQIKNIVTDRHPQIQKFLREQKPAIQHFYDVWHVAKGIGKIIDAMAKDKNCTELAPWRKSIVNHLHWSCSTSKSGEETVAKWKSVANHVQDIHTHDDENFPTCLHEPLIGEDARQWLKPSMMSCERLVMLLLGNKLLKDVEKLSPLYQTSSVEAFHSLILRFAPKNVAFSFLGMLCRLLLTAMHYNENADRPQATTSSGELRYLLWFPKYKQGDFSVRPLKATPTYGYIETLQELLFEHVVENPEPYQELMQQVYVPPPLCSQYDRPDKSEAVARHTSRFAVMDDDEDD</sequence>
<dbReference type="SMART" id="SM00692">
    <property type="entry name" value="DM3"/>
    <property type="match status" value="1"/>
</dbReference>
<evidence type="ECO:0000256" key="5">
    <source>
        <dbReference type="PROSITE-ProRule" id="PRU00309"/>
    </source>
</evidence>
<keyword evidence="9" id="KW-1185">Reference proteome</keyword>
<dbReference type="InterPro" id="IPR006612">
    <property type="entry name" value="THAP_Znf"/>
</dbReference>
<accession>A0A9Q1F2D7</accession>
<dbReference type="GO" id="GO:0003677">
    <property type="term" value="F:DNA binding"/>
    <property type="evidence" value="ECO:0007669"/>
    <property type="project" value="UniProtKB-UniRule"/>
</dbReference>